<proteinExistence type="predicted"/>
<evidence type="ECO:0000313" key="1">
    <source>
        <dbReference type="EMBL" id="KAI0062940.1"/>
    </source>
</evidence>
<evidence type="ECO:0000313" key="2">
    <source>
        <dbReference type="Proteomes" id="UP000814140"/>
    </source>
</evidence>
<reference evidence="1" key="2">
    <citation type="journal article" date="2022" name="New Phytol.">
        <title>Evolutionary transition to the ectomycorrhizal habit in the genomes of a hyperdiverse lineage of mushroom-forming fungi.</title>
        <authorList>
            <person name="Looney B."/>
            <person name="Miyauchi S."/>
            <person name="Morin E."/>
            <person name="Drula E."/>
            <person name="Courty P.E."/>
            <person name="Kohler A."/>
            <person name="Kuo A."/>
            <person name="LaButti K."/>
            <person name="Pangilinan J."/>
            <person name="Lipzen A."/>
            <person name="Riley R."/>
            <person name="Andreopoulos W."/>
            <person name="He G."/>
            <person name="Johnson J."/>
            <person name="Nolan M."/>
            <person name="Tritt A."/>
            <person name="Barry K.W."/>
            <person name="Grigoriev I.V."/>
            <person name="Nagy L.G."/>
            <person name="Hibbett D."/>
            <person name="Henrissat B."/>
            <person name="Matheny P.B."/>
            <person name="Labbe J."/>
            <person name="Martin F.M."/>
        </authorList>
    </citation>
    <scope>NUCLEOTIDE SEQUENCE</scope>
    <source>
        <strain evidence="1">HHB10654</strain>
    </source>
</reference>
<dbReference type="Proteomes" id="UP000814140">
    <property type="component" value="Unassembled WGS sequence"/>
</dbReference>
<reference evidence="1" key="1">
    <citation type="submission" date="2021-03" db="EMBL/GenBank/DDBJ databases">
        <authorList>
            <consortium name="DOE Joint Genome Institute"/>
            <person name="Ahrendt S."/>
            <person name="Looney B.P."/>
            <person name="Miyauchi S."/>
            <person name="Morin E."/>
            <person name="Drula E."/>
            <person name="Courty P.E."/>
            <person name="Chicoki N."/>
            <person name="Fauchery L."/>
            <person name="Kohler A."/>
            <person name="Kuo A."/>
            <person name="Labutti K."/>
            <person name="Pangilinan J."/>
            <person name="Lipzen A."/>
            <person name="Riley R."/>
            <person name="Andreopoulos W."/>
            <person name="He G."/>
            <person name="Johnson J."/>
            <person name="Barry K.W."/>
            <person name="Grigoriev I.V."/>
            <person name="Nagy L."/>
            <person name="Hibbett D."/>
            <person name="Henrissat B."/>
            <person name="Matheny P.B."/>
            <person name="Labbe J."/>
            <person name="Martin F."/>
        </authorList>
    </citation>
    <scope>NUCLEOTIDE SEQUENCE</scope>
    <source>
        <strain evidence="1">HHB10654</strain>
    </source>
</reference>
<accession>A0ACB8T476</accession>
<dbReference type="EMBL" id="MU277205">
    <property type="protein sequence ID" value="KAI0062940.1"/>
    <property type="molecule type" value="Genomic_DNA"/>
</dbReference>
<sequence length="560" mass="63134">MGLESHYTLSYPASFALATILFTYVVYRFVAKPDPLLVLPSPPDARLFGGHVPDVVDPSLSFRMQDKWVKQYGRNIRIQGIHPWEYRLLPLDPVSLAHILRNYTIYEKPWQSRRLISGLVGCGMFAAEGETYSRHRRVASPAFSWRNLRALVPLVFNKGEELKDKWKEMMEQQVPELGGKSGMGLKLDVCHWISRATFDVVGLAAFDYQFNAVQDESNELFCAYRDMFETAVAQSTSIQEIITVFSPLLAKIFPSKGSRSILRGQETIRRVASKLVQQKKALILAGGEEIDKLHGEKDLLSLMLKSNLATDLPESERLSDEEILNNVNTFMFAGTDTISLALTWTLLLLAKHPYVQKRLRAELRATPQPDRTSDDSVHAHYSKLVSLPFLNNVCRESLRLLPPLHSSLRMTVEDDVIPTSTPVVGADGIVRDSFNIRKGTFVYVPIEGMNLDKEMWGEDAWKFLPDRWDHLPKTVASVPGSYSSLLTFSAGPRACIGQRFSLIEMKTFLHTLITNFVFSEADVKVIKSNVLLTRPYVSGKFKEGSQCPMIVTPYVPGESD</sequence>
<gene>
    <name evidence="1" type="ORF">BV25DRAFT_1824986</name>
</gene>
<protein>
    <submittedName>
        <fullName evidence="1">Cytochrome P450</fullName>
    </submittedName>
</protein>
<comment type="caution">
    <text evidence="1">The sequence shown here is derived from an EMBL/GenBank/DDBJ whole genome shotgun (WGS) entry which is preliminary data.</text>
</comment>
<name>A0ACB8T476_9AGAM</name>
<keyword evidence="2" id="KW-1185">Reference proteome</keyword>
<organism evidence="1 2">
    <name type="scientific">Artomyces pyxidatus</name>
    <dbReference type="NCBI Taxonomy" id="48021"/>
    <lineage>
        <taxon>Eukaryota</taxon>
        <taxon>Fungi</taxon>
        <taxon>Dikarya</taxon>
        <taxon>Basidiomycota</taxon>
        <taxon>Agaricomycotina</taxon>
        <taxon>Agaricomycetes</taxon>
        <taxon>Russulales</taxon>
        <taxon>Auriscalpiaceae</taxon>
        <taxon>Artomyces</taxon>
    </lineage>
</organism>